<dbReference type="InterPro" id="IPR003615">
    <property type="entry name" value="HNH_nuc"/>
</dbReference>
<dbReference type="Gene3D" id="3.30.40.190">
    <property type="match status" value="1"/>
</dbReference>
<comment type="caution">
    <text evidence="2">The sequence shown here is derived from an EMBL/GenBank/DDBJ whole genome shotgun (WGS) entry which is preliminary data.</text>
</comment>
<evidence type="ECO:0000313" key="2">
    <source>
        <dbReference type="EMBL" id="KKN74450.1"/>
    </source>
</evidence>
<protein>
    <recommendedName>
        <fullName evidence="1">HNH nuclease domain-containing protein</fullName>
    </recommendedName>
</protein>
<gene>
    <name evidence="2" type="ORF">LCGC14_0390700</name>
</gene>
<name>A0A0F9SZV8_9ZZZZ</name>
<dbReference type="EMBL" id="LAZR01000326">
    <property type="protein sequence ID" value="KKN74450.1"/>
    <property type="molecule type" value="Genomic_DNA"/>
</dbReference>
<organism evidence="2">
    <name type="scientific">marine sediment metagenome</name>
    <dbReference type="NCBI Taxonomy" id="412755"/>
    <lineage>
        <taxon>unclassified sequences</taxon>
        <taxon>metagenomes</taxon>
        <taxon>ecological metagenomes</taxon>
    </lineage>
</organism>
<accession>A0A0F9SZV8</accession>
<evidence type="ECO:0000259" key="1">
    <source>
        <dbReference type="SMART" id="SM00507"/>
    </source>
</evidence>
<feature type="domain" description="HNH nuclease" evidence="1">
    <location>
        <begin position="31"/>
        <end position="85"/>
    </location>
</feature>
<reference evidence="2" key="1">
    <citation type="journal article" date="2015" name="Nature">
        <title>Complex archaea that bridge the gap between prokaryotes and eukaryotes.</title>
        <authorList>
            <person name="Spang A."/>
            <person name="Saw J.H."/>
            <person name="Jorgensen S.L."/>
            <person name="Zaremba-Niedzwiedzka K."/>
            <person name="Martijn J."/>
            <person name="Lind A.E."/>
            <person name="van Eijk R."/>
            <person name="Schleper C."/>
            <person name="Guy L."/>
            <person name="Ettema T.J."/>
        </authorList>
    </citation>
    <scope>NUCLEOTIDE SEQUENCE</scope>
</reference>
<sequence>MKSSRKIQRTILRRKRKSTSAIHKLQDQATRLRAKIFRFLPCAVCLSFNKKNYETVPAHLLNSGSYGSKKWDMWNLLPLCSEHHTNGTEISSHAPGGDTGVIKNFVAWLKNTLPRHYNWYVINKDDRAPHKLSLGDMGEICGGLQYYADYPGKAEGLIYEKA</sequence>
<dbReference type="SMART" id="SM00507">
    <property type="entry name" value="HNHc"/>
    <property type="match status" value="1"/>
</dbReference>
<proteinExistence type="predicted"/>
<dbReference type="AlphaFoldDB" id="A0A0F9SZV8"/>